<proteinExistence type="predicted"/>
<keyword evidence="1" id="KW-0812">Transmembrane</keyword>
<evidence type="ECO:0000313" key="3">
    <source>
        <dbReference type="Proteomes" id="UP000009887"/>
    </source>
</evidence>
<evidence type="ECO:0008006" key="4">
    <source>
        <dbReference type="Google" id="ProtNLM"/>
    </source>
</evidence>
<gene>
    <name evidence="2" type="ORF">HMPREF9718_02146</name>
</gene>
<keyword evidence="1" id="KW-0472">Membrane</keyword>
<dbReference type="AlphaFoldDB" id="K9CRN1"/>
<feature type="transmembrane region" description="Helical" evidence="1">
    <location>
        <begin position="82"/>
        <end position="102"/>
    </location>
</feature>
<keyword evidence="1" id="KW-1133">Transmembrane helix</keyword>
<sequence>MTDGDFPRLVRDEQRYSDSLSKSHLPAARARYDYLLERRDKIQDQLRIGAMAVNAASLLGVLTALGTNLVSQSKFGVSISDLAYSAACFMLGTILAGAGAVIESWRVPGEAAEQFDRLSREESLRASLDTELNDLNRAQFIDQRDYLHELPPADFGYSLPAAWATTFAYGAWLAGMIMPLWRLSAMIKWLN</sequence>
<dbReference type="Proteomes" id="UP000009887">
    <property type="component" value="Unassembled WGS sequence"/>
</dbReference>
<dbReference type="EMBL" id="AGZU01000008">
    <property type="protein sequence ID" value="EKU74618.1"/>
    <property type="molecule type" value="Genomic_DNA"/>
</dbReference>
<reference evidence="2 3" key="1">
    <citation type="submission" date="2012-09" db="EMBL/GenBank/DDBJ databases">
        <title>The Genome Sequence of Sphingobium yanoikuyae ATCC 51230.</title>
        <authorList>
            <consortium name="The Broad Institute Genome Sequencing Platform"/>
            <person name="Earl A."/>
            <person name="Ward D."/>
            <person name="Feldgarden M."/>
            <person name="Gevers D."/>
            <person name="Huys G."/>
            <person name="Walker B."/>
            <person name="Young S.K."/>
            <person name="Zeng Q."/>
            <person name="Gargeya S."/>
            <person name="Fitzgerald M."/>
            <person name="Haas B."/>
            <person name="Abouelleil A."/>
            <person name="Alvarado L."/>
            <person name="Arachchi H.M."/>
            <person name="Berlin A.M."/>
            <person name="Chapman S.B."/>
            <person name="Goldberg J."/>
            <person name="Griggs A."/>
            <person name="Gujja S."/>
            <person name="Hansen M."/>
            <person name="Howarth C."/>
            <person name="Imamovic A."/>
            <person name="Larimer J."/>
            <person name="McCowen C."/>
            <person name="Montmayeur A."/>
            <person name="Murphy C."/>
            <person name="Neiman D."/>
            <person name="Pearson M."/>
            <person name="Priest M."/>
            <person name="Roberts A."/>
            <person name="Saif S."/>
            <person name="Shea T."/>
            <person name="Sisk P."/>
            <person name="Sykes S."/>
            <person name="Wortman J."/>
            <person name="Nusbaum C."/>
            <person name="Birren B."/>
        </authorList>
    </citation>
    <scope>NUCLEOTIDE SEQUENCE [LARGE SCALE GENOMIC DNA]</scope>
    <source>
        <strain evidence="2 3">ATCC 51230</strain>
    </source>
</reference>
<feature type="transmembrane region" description="Helical" evidence="1">
    <location>
        <begin position="161"/>
        <end position="181"/>
    </location>
</feature>
<protein>
    <recommendedName>
        <fullName evidence="4">SMODS and SLOG-associating 2TM effector domain-containing protein</fullName>
    </recommendedName>
</protein>
<accession>K9CRN1</accession>
<evidence type="ECO:0000313" key="2">
    <source>
        <dbReference type="EMBL" id="EKU74618.1"/>
    </source>
</evidence>
<organism evidence="2 3">
    <name type="scientific">Sphingobium yanoikuyae ATCC 51230</name>
    <dbReference type="NCBI Taxonomy" id="883163"/>
    <lineage>
        <taxon>Bacteria</taxon>
        <taxon>Pseudomonadati</taxon>
        <taxon>Pseudomonadota</taxon>
        <taxon>Alphaproteobacteria</taxon>
        <taxon>Sphingomonadales</taxon>
        <taxon>Sphingomonadaceae</taxon>
        <taxon>Sphingobium</taxon>
    </lineage>
</organism>
<feature type="transmembrane region" description="Helical" evidence="1">
    <location>
        <begin position="48"/>
        <end position="70"/>
    </location>
</feature>
<comment type="caution">
    <text evidence="2">The sequence shown here is derived from an EMBL/GenBank/DDBJ whole genome shotgun (WGS) entry which is preliminary data.</text>
</comment>
<name>K9CRN1_SPHYA</name>
<dbReference type="HOGENOM" id="CLU_1420657_0_0_5"/>
<evidence type="ECO:0000256" key="1">
    <source>
        <dbReference type="SAM" id="Phobius"/>
    </source>
</evidence>
<keyword evidence="3" id="KW-1185">Reference proteome</keyword>